<dbReference type="Proteomes" id="UP000183810">
    <property type="component" value="Chromosome"/>
</dbReference>
<evidence type="ECO:0000313" key="14">
    <source>
        <dbReference type="EMBL" id="APE36667.1"/>
    </source>
</evidence>
<dbReference type="PANTHER" id="PTHR46494">
    <property type="entry name" value="CORA FAMILY METAL ION TRANSPORTER (EUROFUNG)"/>
    <property type="match status" value="1"/>
</dbReference>
<keyword evidence="8" id="KW-0406">Ion transport</keyword>
<gene>
    <name evidence="14" type="ORF">BOX37_25150</name>
</gene>
<feature type="region of interest" description="Disordered" evidence="12">
    <location>
        <begin position="1"/>
        <end position="24"/>
    </location>
</feature>
<evidence type="ECO:0000256" key="6">
    <source>
        <dbReference type="ARBA" id="ARBA00022842"/>
    </source>
</evidence>
<dbReference type="FunFam" id="1.20.58.340:FF:000004">
    <property type="entry name" value="Magnesium transport protein CorA"/>
    <property type="match status" value="1"/>
</dbReference>
<dbReference type="InterPro" id="IPR002523">
    <property type="entry name" value="MgTranspt_CorA/ZnTranspt_ZntB"/>
</dbReference>
<dbReference type="SUPFAM" id="SSF144083">
    <property type="entry name" value="Magnesium transport protein CorA, transmembrane region"/>
    <property type="match status" value="1"/>
</dbReference>
<feature type="transmembrane region" description="Helical" evidence="13">
    <location>
        <begin position="336"/>
        <end position="356"/>
    </location>
</feature>
<keyword evidence="9 13" id="KW-0472">Membrane</keyword>
<evidence type="ECO:0000256" key="1">
    <source>
        <dbReference type="ARBA" id="ARBA00004651"/>
    </source>
</evidence>
<dbReference type="PANTHER" id="PTHR46494:SF1">
    <property type="entry name" value="CORA FAMILY METAL ION TRANSPORTER (EUROFUNG)"/>
    <property type="match status" value="1"/>
</dbReference>
<dbReference type="GO" id="GO:0000287">
    <property type="term" value="F:magnesium ion binding"/>
    <property type="evidence" value="ECO:0007669"/>
    <property type="project" value="TreeGrafter"/>
</dbReference>
<proteinExistence type="inferred from homology"/>
<evidence type="ECO:0000313" key="15">
    <source>
        <dbReference type="Proteomes" id="UP000183810"/>
    </source>
</evidence>
<evidence type="ECO:0000256" key="11">
    <source>
        <dbReference type="ARBA" id="ARBA00045497"/>
    </source>
</evidence>
<dbReference type="GO" id="GO:0050897">
    <property type="term" value="F:cobalt ion binding"/>
    <property type="evidence" value="ECO:0007669"/>
    <property type="project" value="TreeGrafter"/>
</dbReference>
<dbReference type="Pfam" id="PF01544">
    <property type="entry name" value="CorA"/>
    <property type="match status" value="1"/>
</dbReference>
<evidence type="ECO:0000256" key="9">
    <source>
        <dbReference type="ARBA" id="ARBA00023136"/>
    </source>
</evidence>
<protein>
    <submittedName>
        <fullName evidence="14">Magnesium transporter</fullName>
    </submittedName>
</protein>
<dbReference type="CDD" id="cd12830">
    <property type="entry name" value="MtCorA-like"/>
    <property type="match status" value="1"/>
</dbReference>
<evidence type="ECO:0000256" key="2">
    <source>
        <dbReference type="ARBA" id="ARBA00009765"/>
    </source>
</evidence>
<accession>A0A1J0VX76</accession>
<keyword evidence="7 13" id="KW-1133">Transmembrane helix</keyword>
<comment type="similarity">
    <text evidence="2">Belongs to the CorA metal ion transporter (MIT) (TC 1.A.35) family.</text>
</comment>
<comment type="function">
    <text evidence="11">Mediates influx of magnesium ions. Alternates between open and closed states. Activated by low cytoplasmic Mg(2+) levels. Inactive when cytoplasmic Mg(2+) levels are high.</text>
</comment>
<dbReference type="EMBL" id="CP018082">
    <property type="protein sequence ID" value="APE36667.1"/>
    <property type="molecule type" value="Genomic_DNA"/>
</dbReference>
<dbReference type="KEGG" id="nsl:BOX37_25150"/>
<comment type="catalytic activity">
    <reaction evidence="10">
        <text>Mg(2+)(in) = Mg(2+)(out)</text>
        <dbReference type="Rhea" id="RHEA:29827"/>
        <dbReference type="ChEBI" id="CHEBI:18420"/>
    </reaction>
</comment>
<evidence type="ECO:0000256" key="5">
    <source>
        <dbReference type="ARBA" id="ARBA00022692"/>
    </source>
</evidence>
<dbReference type="GO" id="GO:0015095">
    <property type="term" value="F:magnesium ion transmembrane transporter activity"/>
    <property type="evidence" value="ECO:0007669"/>
    <property type="project" value="TreeGrafter"/>
</dbReference>
<dbReference type="Gene3D" id="3.30.460.20">
    <property type="entry name" value="CorA soluble domain-like"/>
    <property type="match status" value="1"/>
</dbReference>
<keyword evidence="4" id="KW-1003">Cell membrane</keyword>
<reference evidence="14" key="1">
    <citation type="submission" date="2016-11" db="EMBL/GenBank/DDBJ databases">
        <authorList>
            <person name="Jaros S."/>
            <person name="Januszkiewicz K."/>
            <person name="Wedrychowicz H."/>
        </authorList>
    </citation>
    <scope>NUCLEOTIDE SEQUENCE [LARGE SCALE GENOMIC DNA]</scope>
    <source>
        <strain evidence="14">Y48</strain>
    </source>
</reference>
<evidence type="ECO:0000256" key="3">
    <source>
        <dbReference type="ARBA" id="ARBA00022448"/>
    </source>
</evidence>
<dbReference type="RefSeq" id="WP_071929851.1">
    <property type="nucleotide sequence ID" value="NZ_CP018082.1"/>
</dbReference>
<evidence type="ECO:0000256" key="10">
    <source>
        <dbReference type="ARBA" id="ARBA00034269"/>
    </source>
</evidence>
<evidence type="ECO:0000256" key="4">
    <source>
        <dbReference type="ARBA" id="ARBA00022475"/>
    </source>
</evidence>
<keyword evidence="6" id="KW-0460">Magnesium</keyword>
<keyword evidence="3" id="KW-0813">Transport</keyword>
<keyword evidence="5 13" id="KW-0812">Transmembrane</keyword>
<dbReference type="GO" id="GO:0005886">
    <property type="term" value="C:plasma membrane"/>
    <property type="evidence" value="ECO:0007669"/>
    <property type="project" value="UniProtKB-SubCell"/>
</dbReference>
<feature type="compositionally biased region" description="Low complexity" evidence="12">
    <location>
        <begin position="8"/>
        <end position="17"/>
    </location>
</feature>
<evidence type="ECO:0000256" key="8">
    <source>
        <dbReference type="ARBA" id="ARBA00023065"/>
    </source>
</evidence>
<name>A0A1J0VX76_9NOCA</name>
<feature type="transmembrane region" description="Helical" evidence="13">
    <location>
        <begin position="305"/>
        <end position="324"/>
    </location>
</feature>
<evidence type="ECO:0000256" key="12">
    <source>
        <dbReference type="SAM" id="MobiDB-lite"/>
    </source>
</evidence>
<sequence>MPSLPSMPSFRGSGRPAPSRPRIPVPTARAIVDCAVYVDGKRLAGHFTPREAFTRSGETDSGFVWVGLHDPDETQMNDIAEIFGLHPLAVEDTVVDAVQGRQRPKLERYDDTLFLVLRTVSYVDHEIDSTSEIVETGDIMVFTGPRFAITVRHGEHTGLAGVRQDLEKRPEQLVFGPCAVLHAVADHVVDSYVEVAESIEQDIAEMEEAVFTPSSKIGIGSIYQLKREVVELRRAVSPLAIPLERLAQDQGLPVPTEIRRYMRDVADHHTSVSEHITYFDESLSGLVNAALAKISVQQNTDMRKISAYAAMAAVPTLIAGVYGMNFDVMWELHQPWGYPAVLALMAVLCGLLFRSFRRNKWL</sequence>
<dbReference type="AlphaFoldDB" id="A0A1J0VX76"/>
<keyword evidence="15" id="KW-1185">Reference proteome</keyword>
<dbReference type="Gene3D" id="1.20.58.340">
    <property type="entry name" value="Magnesium transport protein CorA, transmembrane region"/>
    <property type="match status" value="2"/>
</dbReference>
<organism evidence="14 15">
    <name type="scientific">Nocardia mangyaensis</name>
    <dbReference type="NCBI Taxonomy" id="2213200"/>
    <lineage>
        <taxon>Bacteria</taxon>
        <taxon>Bacillati</taxon>
        <taxon>Actinomycetota</taxon>
        <taxon>Actinomycetes</taxon>
        <taxon>Mycobacteriales</taxon>
        <taxon>Nocardiaceae</taxon>
        <taxon>Nocardia</taxon>
    </lineage>
</organism>
<comment type="subcellular location">
    <subcellularLocation>
        <location evidence="1">Cell membrane</location>
        <topology evidence="1">Multi-pass membrane protein</topology>
    </subcellularLocation>
</comment>
<evidence type="ECO:0000256" key="7">
    <source>
        <dbReference type="ARBA" id="ARBA00022989"/>
    </source>
</evidence>
<dbReference type="GO" id="GO:0015087">
    <property type="term" value="F:cobalt ion transmembrane transporter activity"/>
    <property type="evidence" value="ECO:0007669"/>
    <property type="project" value="TreeGrafter"/>
</dbReference>
<dbReference type="SUPFAM" id="SSF143865">
    <property type="entry name" value="CorA soluble domain-like"/>
    <property type="match status" value="1"/>
</dbReference>
<dbReference type="InterPro" id="IPR045863">
    <property type="entry name" value="CorA_TM1_TM2"/>
</dbReference>
<dbReference type="InterPro" id="IPR045861">
    <property type="entry name" value="CorA_cytoplasmic_dom"/>
</dbReference>
<evidence type="ECO:0000256" key="13">
    <source>
        <dbReference type="SAM" id="Phobius"/>
    </source>
</evidence>